<feature type="domain" description="PTS EIIC type-1" evidence="14">
    <location>
        <begin position="105"/>
        <end position="461"/>
    </location>
</feature>
<feature type="transmembrane region" description="Helical" evidence="12">
    <location>
        <begin position="201"/>
        <end position="226"/>
    </location>
</feature>
<protein>
    <submittedName>
        <fullName evidence="15">PTS sugar transporter</fullName>
    </submittedName>
</protein>
<dbReference type="EMBL" id="CP040798">
    <property type="protein sequence ID" value="QLB50813.1"/>
    <property type="molecule type" value="Genomic_DNA"/>
</dbReference>
<dbReference type="InterPro" id="IPR001996">
    <property type="entry name" value="PTS_IIB_1"/>
</dbReference>
<dbReference type="InterPro" id="IPR013013">
    <property type="entry name" value="PTS_EIIC_1"/>
</dbReference>
<comment type="subcellular location">
    <subcellularLocation>
        <location evidence="1">Cell membrane</location>
        <topology evidence="1">Multi-pass membrane protein</topology>
    </subcellularLocation>
</comment>
<dbReference type="GO" id="GO:0015771">
    <property type="term" value="P:trehalose transport"/>
    <property type="evidence" value="ECO:0007669"/>
    <property type="project" value="TreeGrafter"/>
</dbReference>
<dbReference type="AlphaFoldDB" id="A0A7H8V2U4"/>
<evidence type="ECO:0000256" key="3">
    <source>
        <dbReference type="ARBA" id="ARBA00022475"/>
    </source>
</evidence>
<feature type="domain" description="PTS EIIB type-1" evidence="13">
    <location>
        <begin position="4"/>
        <end position="86"/>
    </location>
</feature>
<keyword evidence="5" id="KW-0808">Transferase</keyword>
<dbReference type="Gene3D" id="3.30.1360.60">
    <property type="entry name" value="Glucose permease domain IIB"/>
    <property type="match status" value="1"/>
</dbReference>
<evidence type="ECO:0000259" key="13">
    <source>
        <dbReference type="PROSITE" id="PS51098"/>
    </source>
</evidence>
<dbReference type="Pfam" id="PF02378">
    <property type="entry name" value="PTS_EIIC"/>
    <property type="match status" value="1"/>
</dbReference>
<evidence type="ECO:0000256" key="12">
    <source>
        <dbReference type="SAM" id="Phobius"/>
    </source>
</evidence>
<dbReference type="Pfam" id="PF00367">
    <property type="entry name" value="PTS_EIIB"/>
    <property type="match status" value="1"/>
</dbReference>
<keyword evidence="9 12" id="KW-1133">Transmembrane helix</keyword>
<dbReference type="GO" id="GO:0008982">
    <property type="term" value="F:protein-N(PI)-phosphohistidine-sugar phosphotransferase activity"/>
    <property type="evidence" value="ECO:0007669"/>
    <property type="project" value="InterPro"/>
</dbReference>
<dbReference type="PANTHER" id="PTHR30175">
    <property type="entry name" value="PHOSPHOTRANSFERASE SYSTEM TRANSPORT PROTEIN"/>
    <property type="match status" value="1"/>
</dbReference>
<dbReference type="GO" id="GO:0090589">
    <property type="term" value="F:protein-phosphocysteine-trehalose phosphotransferase system transporter activity"/>
    <property type="evidence" value="ECO:0007669"/>
    <property type="project" value="TreeGrafter"/>
</dbReference>
<name>A0A7H8V2U4_STRSA</name>
<keyword evidence="4 15" id="KW-0762">Sugar transport</keyword>
<dbReference type="PROSITE" id="PS01035">
    <property type="entry name" value="PTS_EIIB_TYPE_1_CYS"/>
    <property type="match status" value="1"/>
</dbReference>
<dbReference type="SUPFAM" id="SSF55604">
    <property type="entry name" value="Glucose permease domain IIB"/>
    <property type="match status" value="1"/>
</dbReference>
<evidence type="ECO:0000256" key="7">
    <source>
        <dbReference type="ARBA" id="ARBA00022692"/>
    </source>
</evidence>
<feature type="transmembrane region" description="Helical" evidence="12">
    <location>
        <begin position="423"/>
        <end position="446"/>
    </location>
</feature>
<evidence type="ECO:0000256" key="10">
    <source>
        <dbReference type="ARBA" id="ARBA00023136"/>
    </source>
</evidence>
<feature type="transmembrane region" description="Helical" evidence="12">
    <location>
        <begin position="360"/>
        <end position="377"/>
    </location>
</feature>
<feature type="transmembrane region" description="Helical" evidence="12">
    <location>
        <begin position="246"/>
        <end position="269"/>
    </location>
</feature>
<feature type="transmembrane region" description="Helical" evidence="12">
    <location>
        <begin position="102"/>
        <end position="124"/>
    </location>
</feature>
<keyword evidence="2" id="KW-0813">Transport</keyword>
<evidence type="ECO:0000256" key="2">
    <source>
        <dbReference type="ARBA" id="ARBA00022448"/>
    </source>
</evidence>
<evidence type="ECO:0000256" key="9">
    <source>
        <dbReference type="ARBA" id="ARBA00022989"/>
    </source>
</evidence>
<dbReference type="PROSITE" id="PS51103">
    <property type="entry name" value="PTS_EIIC_TYPE_1"/>
    <property type="match status" value="1"/>
</dbReference>
<keyword evidence="10 12" id="KW-0472">Membrane</keyword>
<evidence type="ECO:0000259" key="14">
    <source>
        <dbReference type="PROSITE" id="PS51103"/>
    </source>
</evidence>
<sequence length="464" mass="50129">MDTKDKIISIIQNVGGRSNITNAWHCVTRLRFELKDNSKVNIDELKKIPGVLGTSFAKEQFQVIIGVGVDKYYDVLIEELGTNANTPVEADEREKRKDTITWFMDVVSSIFGPLVPAIAGAGMIKGLMGGLVALGVITNTTDTYKVIDMLASGVFNYLPFFIAASAAKKFRTNQYLAIAIASIIMYPTMISTAQAGEISSFNLLGIIPVPVFNYSGSVIPIIFGVWGLSYIHKWVEKIIPTAAKTVVVPTITLFLSGLFTLLFVGPIGIYCGKGIAWVIGSLFEISPTLAGIVMGAIRPASILVGMHHAMTPIALENFATLGYDQLMPMMFIANLSIVGAAAACYFRAETPQEKQIVGSSVISGILGITEPALFGVLTKYKKAFAAATIASIIGSGFIGTFGVRLFGYITSSIFSIPAYIGPWFIYAAIGWIMTLVISFTLSYVFVVKMDKSNRSVTNNKHKIA</sequence>
<organism evidence="15 16">
    <name type="scientific">Streptococcus sanguinis</name>
    <dbReference type="NCBI Taxonomy" id="1305"/>
    <lineage>
        <taxon>Bacteria</taxon>
        <taxon>Bacillati</taxon>
        <taxon>Bacillota</taxon>
        <taxon>Bacilli</taxon>
        <taxon>Lactobacillales</taxon>
        <taxon>Streptococcaceae</taxon>
        <taxon>Streptococcus</taxon>
    </lineage>
</organism>
<dbReference type="PROSITE" id="PS51098">
    <property type="entry name" value="PTS_EIIB_TYPE_1"/>
    <property type="match status" value="1"/>
</dbReference>
<dbReference type="FunFam" id="3.30.1360.60:FF:000001">
    <property type="entry name" value="PTS system glucose-specific IIBC component PtsG"/>
    <property type="match status" value="1"/>
</dbReference>
<keyword evidence="7 12" id="KW-0812">Transmembrane</keyword>
<evidence type="ECO:0000256" key="1">
    <source>
        <dbReference type="ARBA" id="ARBA00004651"/>
    </source>
</evidence>
<dbReference type="CDD" id="cd00212">
    <property type="entry name" value="PTS_IIB_glc"/>
    <property type="match status" value="1"/>
</dbReference>
<reference evidence="15 16" key="1">
    <citation type="submission" date="2019-06" db="EMBL/GenBank/DDBJ databases">
        <title>The organization of the Streptococcus sanguinis genomes.</title>
        <authorList>
            <person name="Wang H.Y."/>
            <person name="Chen Y.Y.M."/>
            <person name="Wu C.H."/>
        </authorList>
    </citation>
    <scope>NUCLEOTIDE SEQUENCE [LARGE SCALE GENOMIC DNA]</scope>
    <source>
        <strain evidence="15 16">CGMH058</strain>
    </source>
</reference>
<gene>
    <name evidence="15" type="ORF">FDP16_10185</name>
</gene>
<feature type="transmembrane region" description="Helical" evidence="12">
    <location>
        <begin position="175"/>
        <end position="195"/>
    </location>
</feature>
<feature type="transmembrane region" description="Helical" evidence="12">
    <location>
        <begin position="144"/>
        <end position="163"/>
    </location>
</feature>
<feature type="transmembrane region" description="Helical" evidence="12">
    <location>
        <begin position="384"/>
        <end position="403"/>
    </location>
</feature>
<accession>A0A7H8V2U4</accession>
<keyword evidence="3" id="KW-1003">Cell membrane</keyword>
<dbReference type="GO" id="GO:0016301">
    <property type="term" value="F:kinase activity"/>
    <property type="evidence" value="ECO:0007669"/>
    <property type="project" value="UniProtKB-KW"/>
</dbReference>
<evidence type="ECO:0000256" key="4">
    <source>
        <dbReference type="ARBA" id="ARBA00022597"/>
    </source>
</evidence>
<keyword evidence="8" id="KW-0418">Kinase</keyword>
<evidence type="ECO:0000256" key="5">
    <source>
        <dbReference type="ARBA" id="ARBA00022679"/>
    </source>
</evidence>
<dbReference type="PANTHER" id="PTHR30175:SF1">
    <property type="entry name" value="PTS SYSTEM ARBUTIN-, CELLOBIOSE-, AND SALICIN-SPECIFIC EIIBC COMPONENT-RELATED"/>
    <property type="match status" value="1"/>
</dbReference>
<dbReference type="InterPro" id="IPR050558">
    <property type="entry name" value="PTS_Sugar-Specific_Components"/>
</dbReference>
<keyword evidence="6" id="KW-0598">Phosphotransferase system</keyword>
<evidence type="ECO:0000256" key="6">
    <source>
        <dbReference type="ARBA" id="ARBA00022683"/>
    </source>
</evidence>
<dbReference type="InterPro" id="IPR036878">
    <property type="entry name" value="Glu_permease_IIB"/>
</dbReference>
<evidence type="ECO:0000256" key="11">
    <source>
        <dbReference type="PROSITE-ProRule" id="PRU00421"/>
    </source>
</evidence>
<dbReference type="InterPro" id="IPR003352">
    <property type="entry name" value="PTS_EIIC"/>
</dbReference>
<evidence type="ECO:0000313" key="16">
    <source>
        <dbReference type="Proteomes" id="UP000509535"/>
    </source>
</evidence>
<dbReference type="Proteomes" id="UP000509535">
    <property type="component" value="Chromosome"/>
</dbReference>
<evidence type="ECO:0000256" key="8">
    <source>
        <dbReference type="ARBA" id="ARBA00022777"/>
    </source>
</evidence>
<feature type="transmembrane region" description="Helical" evidence="12">
    <location>
        <begin position="275"/>
        <end position="297"/>
    </location>
</feature>
<evidence type="ECO:0000313" key="15">
    <source>
        <dbReference type="EMBL" id="QLB50813.1"/>
    </source>
</evidence>
<dbReference type="GO" id="GO:0005886">
    <property type="term" value="C:plasma membrane"/>
    <property type="evidence" value="ECO:0007669"/>
    <property type="project" value="UniProtKB-SubCell"/>
</dbReference>
<proteinExistence type="predicted"/>
<dbReference type="InterPro" id="IPR018113">
    <property type="entry name" value="PTrfase_EIIB_Cys"/>
</dbReference>
<feature type="active site" description="Phosphocysteine intermediate; for EIIB activity" evidence="11">
    <location>
        <position position="26"/>
    </location>
</feature>
<dbReference type="GO" id="GO:0009401">
    <property type="term" value="P:phosphoenolpyruvate-dependent sugar phosphotransferase system"/>
    <property type="evidence" value="ECO:0007669"/>
    <property type="project" value="UniProtKB-KW"/>
</dbReference>